<dbReference type="InterPro" id="IPR036875">
    <property type="entry name" value="Znf_CCHC_sf"/>
</dbReference>
<proteinExistence type="predicted"/>
<feature type="region of interest" description="Disordered" evidence="2">
    <location>
        <begin position="30"/>
        <end position="165"/>
    </location>
</feature>
<dbReference type="Gene3D" id="4.10.60.10">
    <property type="entry name" value="Zinc finger, CCHC-type"/>
    <property type="match status" value="1"/>
</dbReference>
<name>A0ABM0M4W3_SACKO</name>
<evidence type="ECO:0000259" key="3">
    <source>
        <dbReference type="PROSITE" id="PS50158"/>
    </source>
</evidence>
<feature type="compositionally biased region" description="Basic and acidic residues" evidence="2">
    <location>
        <begin position="128"/>
        <end position="142"/>
    </location>
</feature>
<feature type="compositionally biased region" description="Basic residues" evidence="2">
    <location>
        <begin position="143"/>
        <end position="152"/>
    </location>
</feature>
<dbReference type="Proteomes" id="UP000694865">
    <property type="component" value="Unplaced"/>
</dbReference>
<feature type="compositionally biased region" description="Polar residues" evidence="2">
    <location>
        <begin position="153"/>
        <end position="165"/>
    </location>
</feature>
<keyword evidence="1" id="KW-0862">Zinc</keyword>
<dbReference type="GeneID" id="102800587"/>
<keyword evidence="1" id="KW-0479">Metal-binding</keyword>
<evidence type="ECO:0000313" key="4">
    <source>
        <dbReference type="Proteomes" id="UP000694865"/>
    </source>
</evidence>
<feature type="compositionally biased region" description="Polar residues" evidence="2">
    <location>
        <begin position="50"/>
        <end position="61"/>
    </location>
</feature>
<protein>
    <submittedName>
        <fullName evidence="5">Uncharacterized protein LOC102800587</fullName>
    </submittedName>
</protein>
<dbReference type="SUPFAM" id="SSF57756">
    <property type="entry name" value="Retrovirus zinc finger-like domains"/>
    <property type="match status" value="1"/>
</dbReference>
<keyword evidence="1" id="KW-0863">Zinc-finger</keyword>
<dbReference type="PROSITE" id="PS50158">
    <property type="entry name" value="ZF_CCHC"/>
    <property type="match status" value="1"/>
</dbReference>
<keyword evidence="4" id="KW-1185">Reference proteome</keyword>
<accession>A0ABM0M4W3</accession>
<reference evidence="5" key="1">
    <citation type="submission" date="2025-08" db="UniProtKB">
        <authorList>
            <consortium name="RefSeq"/>
        </authorList>
    </citation>
    <scope>IDENTIFICATION</scope>
    <source>
        <tissue evidence="5">Testes</tissue>
    </source>
</reference>
<organism evidence="4 5">
    <name type="scientific">Saccoglossus kowalevskii</name>
    <name type="common">Acorn worm</name>
    <dbReference type="NCBI Taxonomy" id="10224"/>
    <lineage>
        <taxon>Eukaryota</taxon>
        <taxon>Metazoa</taxon>
        <taxon>Hemichordata</taxon>
        <taxon>Enteropneusta</taxon>
        <taxon>Harrimaniidae</taxon>
        <taxon>Saccoglossus</taxon>
    </lineage>
</organism>
<feature type="domain" description="CCHC-type" evidence="3">
    <location>
        <begin position="15"/>
        <end position="31"/>
    </location>
</feature>
<sequence length="165" mass="19020">MSRTRHTERYCPQSRCFKCKKTGHYAQQCESVGADSIENNDSDRNESAHETNINTSSPPNHDTTEIECETTTSWDTSDEPHDEHIIPAQKSKEDIIEESTEKMENTDTHSNLDRASTNESGNRQKRHLSSEEEPRNSQDESRQRKKQTRKPNLKNSAVRQAFTQK</sequence>
<dbReference type="SMART" id="SM00343">
    <property type="entry name" value="ZnF_C2HC"/>
    <property type="match status" value="1"/>
</dbReference>
<dbReference type="RefSeq" id="XP_006815054.1">
    <property type="nucleotide sequence ID" value="XM_006814991.1"/>
</dbReference>
<evidence type="ECO:0000256" key="1">
    <source>
        <dbReference type="PROSITE-ProRule" id="PRU00047"/>
    </source>
</evidence>
<gene>
    <name evidence="5" type="primary">LOC102800587</name>
</gene>
<evidence type="ECO:0000256" key="2">
    <source>
        <dbReference type="SAM" id="MobiDB-lite"/>
    </source>
</evidence>
<evidence type="ECO:0000313" key="5">
    <source>
        <dbReference type="RefSeq" id="XP_006815054.1"/>
    </source>
</evidence>
<feature type="compositionally biased region" description="Basic and acidic residues" evidence="2">
    <location>
        <begin position="78"/>
        <end position="112"/>
    </location>
</feature>
<dbReference type="InterPro" id="IPR001878">
    <property type="entry name" value="Znf_CCHC"/>
</dbReference>